<feature type="domain" description="Secretin/TonB short N-terminal" evidence="10">
    <location>
        <begin position="224"/>
        <end position="275"/>
    </location>
</feature>
<comment type="similarity">
    <text evidence="7">Belongs to the bacterial secretin family.</text>
</comment>
<dbReference type="InterPro" id="IPR005644">
    <property type="entry name" value="NolW-like"/>
</dbReference>
<dbReference type="Proteomes" id="UP001595530">
    <property type="component" value="Unassembled WGS sequence"/>
</dbReference>
<dbReference type="InterPro" id="IPR011662">
    <property type="entry name" value="Secretin/TonB_short_N"/>
</dbReference>
<dbReference type="PRINTS" id="PR01032">
    <property type="entry name" value="PHAGEIV"/>
</dbReference>
<evidence type="ECO:0000256" key="5">
    <source>
        <dbReference type="ARBA" id="ARBA00023237"/>
    </source>
</evidence>
<feature type="repeat" description="TPR" evidence="6">
    <location>
        <begin position="41"/>
        <end position="74"/>
    </location>
</feature>
<comment type="caution">
    <text evidence="11">The sequence shown here is derived from an EMBL/GenBank/DDBJ whole genome shotgun (WGS) entry which is preliminary data.</text>
</comment>
<protein>
    <submittedName>
        <fullName evidence="11">Secretin N-terminal domain-containing protein</fullName>
    </submittedName>
</protein>
<dbReference type="InterPro" id="IPR011990">
    <property type="entry name" value="TPR-like_helical_dom_sf"/>
</dbReference>
<feature type="region of interest" description="Disordered" evidence="9">
    <location>
        <begin position="621"/>
        <end position="695"/>
    </location>
</feature>
<dbReference type="Pfam" id="PF03958">
    <property type="entry name" value="Secretin_N"/>
    <property type="match status" value="1"/>
</dbReference>
<feature type="repeat" description="TPR" evidence="6">
    <location>
        <begin position="89"/>
        <end position="122"/>
    </location>
</feature>
<evidence type="ECO:0000256" key="6">
    <source>
        <dbReference type="PROSITE-ProRule" id="PRU00339"/>
    </source>
</evidence>
<proteinExistence type="inferred from homology"/>
<evidence type="ECO:0000256" key="2">
    <source>
        <dbReference type="ARBA" id="ARBA00022448"/>
    </source>
</evidence>
<feature type="compositionally biased region" description="Low complexity" evidence="9">
    <location>
        <begin position="661"/>
        <end position="676"/>
    </location>
</feature>
<dbReference type="SMART" id="SM00028">
    <property type="entry name" value="TPR"/>
    <property type="match status" value="2"/>
</dbReference>
<dbReference type="InterPro" id="IPR001775">
    <property type="entry name" value="GspD/PilQ"/>
</dbReference>
<name>A0ABV7F593_9BURK</name>
<keyword evidence="5" id="KW-0998">Cell outer membrane</keyword>
<accession>A0ABV7F593</accession>
<dbReference type="PROSITE" id="PS50005">
    <property type="entry name" value="TPR"/>
    <property type="match status" value="2"/>
</dbReference>
<evidence type="ECO:0000313" key="11">
    <source>
        <dbReference type="EMBL" id="MFC3110105.1"/>
    </source>
</evidence>
<dbReference type="InterPro" id="IPR019734">
    <property type="entry name" value="TPR_rpt"/>
</dbReference>
<dbReference type="Pfam" id="PF00263">
    <property type="entry name" value="Secretin"/>
    <property type="match status" value="1"/>
</dbReference>
<dbReference type="PANTHER" id="PTHR30332">
    <property type="entry name" value="PROBABLE GENERAL SECRETION PATHWAY PROTEIN D"/>
    <property type="match status" value="1"/>
</dbReference>
<keyword evidence="6" id="KW-0802">TPR repeat</keyword>
<organism evidence="11 12">
    <name type="scientific">Undibacterium arcticum</name>
    <dbReference type="NCBI Taxonomy" id="1762892"/>
    <lineage>
        <taxon>Bacteria</taxon>
        <taxon>Pseudomonadati</taxon>
        <taxon>Pseudomonadota</taxon>
        <taxon>Betaproteobacteria</taxon>
        <taxon>Burkholderiales</taxon>
        <taxon>Oxalobacteraceae</taxon>
        <taxon>Undibacterium</taxon>
    </lineage>
</organism>
<evidence type="ECO:0000256" key="3">
    <source>
        <dbReference type="ARBA" id="ARBA00022729"/>
    </source>
</evidence>
<dbReference type="PRINTS" id="PR00811">
    <property type="entry name" value="BCTERIALGSPD"/>
</dbReference>
<dbReference type="InterPro" id="IPR038591">
    <property type="entry name" value="NolW-like_sf"/>
</dbReference>
<dbReference type="InterPro" id="IPR050810">
    <property type="entry name" value="Bact_Secretion_Sys_Channel"/>
</dbReference>
<evidence type="ECO:0000256" key="8">
    <source>
        <dbReference type="RuleBase" id="RU004004"/>
    </source>
</evidence>
<keyword evidence="3" id="KW-0732">Signal</keyword>
<dbReference type="SMART" id="SM00965">
    <property type="entry name" value="STN"/>
    <property type="match status" value="1"/>
</dbReference>
<keyword evidence="4" id="KW-0472">Membrane</keyword>
<evidence type="ECO:0000256" key="4">
    <source>
        <dbReference type="ARBA" id="ARBA00023136"/>
    </source>
</evidence>
<dbReference type="SUPFAM" id="SSF48452">
    <property type="entry name" value="TPR-like"/>
    <property type="match status" value="1"/>
</dbReference>
<dbReference type="RefSeq" id="WP_390327557.1">
    <property type="nucleotide sequence ID" value="NZ_JBHRTP010000069.1"/>
</dbReference>
<gene>
    <name evidence="11" type="ORF">ACFOFO_19425</name>
</gene>
<sequence length="695" mass="74807">MPSRSTRIFSPLQRWRRRLAQASLTTLIGILAGIALAGCAAQAAYRDGKALVTRGKVEEGLAKFQEAMQQEPRDAEYKAAYLQTRERAVATYVEQGDRLLAAGKWAEAEKFYQRALAIDPAGERARTGLHALDADQRHAKLFTEAALAWEKKDADGAQLTLRSILAENPGHANALALKRSILEKTRKAPAESALDAAYKKHITIEFKDVALKQLFEVVSRTSGLNFLFDKEVNTDQKTSIFLKDSTIASAVHYALMTNQLEQQVLDGNTILIYPNTAAKLKDYQELVVKSFFLANADAKAVAASLKTIVKSRDVVVDEKLNMVIVRDSPDAIRLAEKLVALHDVPEPEVMLEVEILEVKRTRLLELGIEWPDTLSLSPLPAMVASALTAPSSTTGSSTTTGGTLTLRDLRFNLNSGTIAASLSPVTVHARKQDSDANILANPRIRARNHEKAKILIGERVPNITTTATATGFVSESINYVDVGLKLDVEPSVYLDNDVAIKISLEVSNIVSQLQTKSGSIAYQIGTRTASTVLRLRDGENQVLAGLINDEDRRGANKLPFIGEIPVIGRLFGSSSDDNQKTEIVLSITPRIIRNIQRPEAAMAEFKAGTDSSLRSRPETISSAAFGTPPAASQAPTSVTPAASPQQSPTPPPASAIRFKGARSAANTPAANSAGAGEPADGVAAPGSMETRVGNP</sequence>
<evidence type="ECO:0000259" key="10">
    <source>
        <dbReference type="SMART" id="SM00965"/>
    </source>
</evidence>
<dbReference type="EMBL" id="JBHRTP010000069">
    <property type="protein sequence ID" value="MFC3110105.1"/>
    <property type="molecule type" value="Genomic_DNA"/>
</dbReference>
<reference evidence="12" key="1">
    <citation type="journal article" date="2019" name="Int. J. Syst. Evol. Microbiol.">
        <title>The Global Catalogue of Microorganisms (GCM) 10K type strain sequencing project: providing services to taxonomists for standard genome sequencing and annotation.</title>
        <authorList>
            <consortium name="The Broad Institute Genomics Platform"/>
            <consortium name="The Broad Institute Genome Sequencing Center for Infectious Disease"/>
            <person name="Wu L."/>
            <person name="Ma J."/>
        </authorList>
    </citation>
    <scope>NUCLEOTIDE SEQUENCE [LARGE SCALE GENOMIC DNA]</scope>
    <source>
        <strain evidence="12">KCTC 42986</strain>
    </source>
</reference>
<comment type="subcellular location">
    <subcellularLocation>
        <location evidence="8">Cell outer membrane</location>
    </subcellularLocation>
    <subcellularLocation>
        <location evidence="1">Membrane</location>
    </subcellularLocation>
</comment>
<dbReference type="Pfam" id="PF07660">
    <property type="entry name" value="STN"/>
    <property type="match status" value="1"/>
</dbReference>
<evidence type="ECO:0000256" key="9">
    <source>
        <dbReference type="SAM" id="MobiDB-lite"/>
    </source>
</evidence>
<dbReference type="Gene3D" id="1.25.40.10">
    <property type="entry name" value="Tetratricopeptide repeat domain"/>
    <property type="match status" value="1"/>
</dbReference>
<evidence type="ECO:0000256" key="1">
    <source>
        <dbReference type="ARBA" id="ARBA00004370"/>
    </source>
</evidence>
<keyword evidence="12" id="KW-1185">Reference proteome</keyword>
<dbReference type="PANTHER" id="PTHR30332:SF17">
    <property type="entry name" value="TYPE IV PILIATION SYSTEM PROTEIN DR_0774-RELATED"/>
    <property type="match status" value="1"/>
</dbReference>
<dbReference type="InterPro" id="IPR004846">
    <property type="entry name" value="T2SS/T3SS_dom"/>
</dbReference>
<dbReference type="Gene3D" id="3.30.1370.120">
    <property type="match status" value="1"/>
</dbReference>
<evidence type="ECO:0000313" key="12">
    <source>
        <dbReference type="Proteomes" id="UP001595530"/>
    </source>
</evidence>
<keyword evidence="2 8" id="KW-0813">Transport</keyword>
<evidence type="ECO:0000256" key="7">
    <source>
        <dbReference type="RuleBase" id="RU004003"/>
    </source>
</evidence>